<evidence type="ECO:0000313" key="4">
    <source>
        <dbReference type="EMBL" id="MEM5535414.1"/>
    </source>
</evidence>
<comment type="caution">
    <text evidence="4">The sequence shown here is derived from an EMBL/GenBank/DDBJ whole genome shotgun (WGS) entry which is preliminary data.</text>
</comment>
<dbReference type="InterPro" id="IPR050266">
    <property type="entry name" value="AB_hydrolase_sf"/>
</dbReference>
<dbReference type="EMBL" id="JBBMRA010000002">
    <property type="protein sequence ID" value="MEM5535414.1"/>
    <property type="molecule type" value="Genomic_DNA"/>
</dbReference>
<dbReference type="Pfam" id="PF00561">
    <property type="entry name" value="Abhydrolase_1"/>
    <property type="match status" value="1"/>
</dbReference>
<dbReference type="GO" id="GO:0016787">
    <property type="term" value="F:hydrolase activity"/>
    <property type="evidence" value="ECO:0007669"/>
    <property type="project" value="UniProtKB-KW"/>
</dbReference>
<keyword evidence="5" id="KW-1185">Reference proteome</keyword>
<accession>A0ABU9TQ75</accession>
<dbReference type="Proteomes" id="UP001449225">
    <property type="component" value="Unassembled WGS sequence"/>
</dbReference>
<dbReference type="PANTHER" id="PTHR43798:SF14">
    <property type="entry name" value="SERINE HYDROLASE-LIKE PROTEIN DDB_G0286239"/>
    <property type="match status" value="1"/>
</dbReference>
<gene>
    <name evidence="4" type="ORF">WNY58_03310</name>
</gene>
<dbReference type="SUPFAM" id="SSF53474">
    <property type="entry name" value="alpha/beta-Hydrolases"/>
    <property type="match status" value="1"/>
</dbReference>
<dbReference type="InterPro" id="IPR000073">
    <property type="entry name" value="AB_hydrolase_1"/>
</dbReference>
<comment type="similarity">
    <text evidence="1">Belongs to the AB hydrolase superfamily.</text>
</comment>
<feature type="domain" description="AB hydrolase-1" evidence="3">
    <location>
        <begin position="28"/>
        <end position="130"/>
    </location>
</feature>
<dbReference type="Gene3D" id="3.40.50.1820">
    <property type="entry name" value="alpha/beta hydrolase"/>
    <property type="match status" value="1"/>
</dbReference>
<dbReference type="InterPro" id="IPR029058">
    <property type="entry name" value="AB_hydrolase_fold"/>
</dbReference>
<dbReference type="PANTHER" id="PTHR43798">
    <property type="entry name" value="MONOACYLGLYCEROL LIPASE"/>
    <property type="match status" value="1"/>
</dbReference>
<evidence type="ECO:0000313" key="5">
    <source>
        <dbReference type="Proteomes" id="UP001449225"/>
    </source>
</evidence>
<evidence type="ECO:0000256" key="1">
    <source>
        <dbReference type="ARBA" id="ARBA00008645"/>
    </source>
</evidence>
<protein>
    <submittedName>
        <fullName evidence="4">Alpha/beta hydrolase</fullName>
    </submittedName>
</protein>
<dbReference type="PRINTS" id="PR00111">
    <property type="entry name" value="ABHYDROLASE"/>
</dbReference>
<sequence length="281" mass="31310">MSQCREYLVSAGGYNIAVTEYGNPKGRPVLALHGWLDNAASFYALGEFISEVRFIAVDLVGHGHSDHRPAEMPYYIWDNVTDLYRLISALGLEQVDLIGHSMGASIAIMFAASFPQRVDNLMFIDGLGPLFYEADTLPMDFSDAITKRERMISRVLKPYGSFDVAVEARANGRWPVSKTAAEKLMARGLTHTDKGYIWNNDPKLLLPSLIRLSPEQIRSFIRKVKSNAIVIIGETGARDSIIDPWLDDLTDAEVIELEGGHHLHLDLPIAQLLAGKVDRWC</sequence>
<evidence type="ECO:0000259" key="3">
    <source>
        <dbReference type="Pfam" id="PF00561"/>
    </source>
</evidence>
<keyword evidence="2 4" id="KW-0378">Hydrolase</keyword>
<reference evidence="4 5" key="1">
    <citation type="submission" date="2024-03" db="EMBL/GenBank/DDBJ databases">
        <title>Community enrichment and isolation of bacterial strains for fucoidan degradation.</title>
        <authorList>
            <person name="Sichert A."/>
        </authorList>
    </citation>
    <scope>NUCLEOTIDE SEQUENCE [LARGE SCALE GENOMIC DNA]</scope>
    <source>
        <strain evidence="4 5">AS76</strain>
    </source>
</reference>
<proteinExistence type="inferred from homology"/>
<evidence type="ECO:0000256" key="2">
    <source>
        <dbReference type="ARBA" id="ARBA00022801"/>
    </source>
</evidence>
<dbReference type="RefSeq" id="WP_342853725.1">
    <property type="nucleotide sequence ID" value="NZ_JBBMRA010000002.1"/>
</dbReference>
<name>A0ABU9TQ75_9GAMM</name>
<organism evidence="4 5">
    <name type="scientific">Neptuniibacter pectenicola</name>
    <dbReference type="NCBI Taxonomy" id="1806669"/>
    <lineage>
        <taxon>Bacteria</taxon>
        <taxon>Pseudomonadati</taxon>
        <taxon>Pseudomonadota</taxon>
        <taxon>Gammaproteobacteria</taxon>
        <taxon>Oceanospirillales</taxon>
        <taxon>Oceanospirillaceae</taxon>
        <taxon>Neptuniibacter</taxon>
    </lineage>
</organism>